<evidence type="ECO:0000313" key="10">
    <source>
        <dbReference type="Proteomes" id="UP000198977"/>
    </source>
</evidence>
<gene>
    <name evidence="9" type="ORF">SAMN04488523_11170</name>
</gene>
<dbReference type="Pfam" id="PF06429">
    <property type="entry name" value="Flg_bbr_C"/>
    <property type="match status" value="1"/>
</dbReference>
<feature type="domain" description="Flagellar basal-body/hook protein C-terminal" evidence="7">
    <location>
        <begin position="434"/>
        <end position="469"/>
    </location>
</feature>
<dbReference type="GO" id="GO:0044780">
    <property type="term" value="P:bacterial-type flagellum assembly"/>
    <property type="evidence" value="ECO:0007669"/>
    <property type="project" value="InterPro"/>
</dbReference>
<evidence type="ECO:0000256" key="5">
    <source>
        <dbReference type="ARBA" id="ARBA00022525"/>
    </source>
</evidence>
<dbReference type="NCBIfam" id="TIGR02492">
    <property type="entry name" value="flgK_ends"/>
    <property type="match status" value="1"/>
</dbReference>
<dbReference type="STRING" id="74348.SAMN04488523_11170"/>
<dbReference type="GO" id="GO:0005576">
    <property type="term" value="C:extracellular region"/>
    <property type="evidence" value="ECO:0007669"/>
    <property type="project" value="UniProtKB-SubCell"/>
</dbReference>
<reference evidence="9 10" key="1">
    <citation type="submission" date="2016-10" db="EMBL/GenBank/DDBJ databases">
        <authorList>
            <person name="de Groot N.N."/>
        </authorList>
    </citation>
    <scope>NUCLEOTIDE SEQUENCE [LARGE SCALE GENOMIC DNA]</scope>
    <source>
        <strain evidence="9 10">DSM 11443</strain>
    </source>
</reference>
<dbReference type="GO" id="GO:0005198">
    <property type="term" value="F:structural molecule activity"/>
    <property type="evidence" value="ECO:0007669"/>
    <property type="project" value="InterPro"/>
</dbReference>
<evidence type="ECO:0000256" key="1">
    <source>
        <dbReference type="ARBA" id="ARBA00004365"/>
    </source>
</evidence>
<evidence type="ECO:0000256" key="3">
    <source>
        <dbReference type="ARBA" id="ARBA00009677"/>
    </source>
</evidence>
<dbReference type="PANTHER" id="PTHR30033:SF1">
    <property type="entry name" value="FLAGELLAR HOOK-ASSOCIATED PROTEIN 1"/>
    <property type="match status" value="1"/>
</dbReference>
<evidence type="ECO:0000256" key="2">
    <source>
        <dbReference type="ARBA" id="ARBA00004613"/>
    </source>
</evidence>
<keyword evidence="5" id="KW-0964">Secreted</keyword>
<comment type="similarity">
    <text evidence="3">Belongs to the flagella basal body rod proteins family.</text>
</comment>
<keyword evidence="10" id="KW-1185">Reference proteome</keyword>
<protein>
    <recommendedName>
        <fullName evidence="4">Flagellar hook-associated protein 1</fullName>
    </recommendedName>
</protein>
<dbReference type="Proteomes" id="UP000198977">
    <property type="component" value="Unassembled WGS sequence"/>
</dbReference>
<dbReference type="AlphaFoldDB" id="A0A1I2E0I1"/>
<evidence type="ECO:0000259" key="8">
    <source>
        <dbReference type="Pfam" id="PF22638"/>
    </source>
</evidence>
<dbReference type="PANTHER" id="PTHR30033">
    <property type="entry name" value="FLAGELLAR HOOK-ASSOCIATED PROTEIN 1"/>
    <property type="match status" value="1"/>
</dbReference>
<comment type="subcellular location">
    <subcellularLocation>
        <location evidence="1">Bacterial flagellum</location>
    </subcellularLocation>
    <subcellularLocation>
        <location evidence="2">Secreted</location>
    </subcellularLocation>
</comment>
<evidence type="ECO:0000256" key="4">
    <source>
        <dbReference type="ARBA" id="ARBA00016244"/>
    </source>
</evidence>
<evidence type="ECO:0000313" key="9">
    <source>
        <dbReference type="EMBL" id="SFE86093.1"/>
    </source>
</evidence>
<keyword evidence="9" id="KW-0969">Cilium</keyword>
<dbReference type="InterPro" id="IPR010930">
    <property type="entry name" value="Flg_bb/hook_C_dom"/>
</dbReference>
<keyword evidence="9" id="KW-0966">Cell projection</keyword>
<dbReference type="SUPFAM" id="SSF64518">
    <property type="entry name" value="Phase 1 flagellin"/>
    <property type="match status" value="1"/>
</dbReference>
<dbReference type="Pfam" id="PF22638">
    <property type="entry name" value="FlgK_D1"/>
    <property type="match status" value="1"/>
</dbReference>
<name>A0A1I2E0I1_9RHOB</name>
<evidence type="ECO:0000256" key="6">
    <source>
        <dbReference type="ARBA" id="ARBA00023143"/>
    </source>
</evidence>
<dbReference type="EMBL" id="FOMW01000011">
    <property type="protein sequence ID" value="SFE86093.1"/>
    <property type="molecule type" value="Genomic_DNA"/>
</dbReference>
<dbReference type="GO" id="GO:0009424">
    <property type="term" value="C:bacterial-type flagellum hook"/>
    <property type="evidence" value="ECO:0007669"/>
    <property type="project" value="InterPro"/>
</dbReference>
<dbReference type="InterPro" id="IPR053927">
    <property type="entry name" value="FlgK_helical"/>
</dbReference>
<feature type="domain" description="Flagellar hook-associated protein FlgK helical" evidence="8">
    <location>
        <begin position="102"/>
        <end position="300"/>
    </location>
</feature>
<sequence length="472" mass="49340">MSLTDALNSASSGLRTTQSLSRVAADNVSNAMNPGYVRRRGLLVSNPGSIGGAAVSEIRREVNASLQRMSRLESSKMARYQAVSDGLSSYTAYLGQPGDGTSPADKFSAFQNSLTTLVNMPSSNGAQSGAVLAAEDLALSIRGAATALGTTASEVDMEIRYEVSDLNQALYQLRDLNVQQGGLASGTFESAKVAEQIDLVLDQISGIVDIRSTISSIGTISIYTIGGAALLEGDQVQDVTYNPGDGTLKAGAQDITPFKEGVRGLQHGSLVGLSELKRDIIPRFKLQLDELARGIIQQFEGADSSLAPGDAGLFTDNGVAFDSTKIDGLASRIAINSKVSPTGDAEVWRIRDGLGAPGPGDAADSTQISAFIATLSDAMGAHSETGIPDTVTLQNFAAEMVTSQAGARIRATNNFEAASSAAEVVMSARRNAEGVNIDDEMQQLMLIEQSYAANSRVLTTISEMIDTLIAAV</sequence>
<dbReference type="InterPro" id="IPR002371">
    <property type="entry name" value="FlgK"/>
</dbReference>
<keyword evidence="9" id="KW-0282">Flagellum</keyword>
<accession>A0A1I2E0I1</accession>
<dbReference type="OrthoDB" id="7181295at2"/>
<proteinExistence type="inferred from homology"/>
<dbReference type="RefSeq" id="WP_093924719.1">
    <property type="nucleotide sequence ID" value="NZ_FOMW01000011.1"/>
</dbReference>
<organism evidence="9 10">
    <name type="scientific">Sulfitobacter brevis</name>
    <dbReference type="NCBI Taxonomy" id="74348"/>
    <lineage>
        <taxon>Bacteria</taxon>
        <taxon>Pseudomonadati</taxon>
        <taxon>Pseudomonadota</taxon>
        <taxon>Alphaproteobacteria</taxon>
        <taxon>Rhodobacterales</taxon>
        <taxon>Roseobacteraceae</taxon>
        <taxon>Sulfitobacter</taxon>
    </lineage>
</organism>
<evidence type="ECO:0000259" key="7">
    <source>
        <dbReference type="Pfam" id="PF06429"/>
    </source>
</evidence>
<keyword evidence="6" id="KW-0975">Bacterial flagellum</keyword>